<evidence type="ECO:0000313" key="2">
    <source>
        <dbReference type="EMBL" id="TZF89783.1"/>
    </source>
</evidence>
<keyword evidence="3" id="KW-1185">Reference proteome</keyword>
<organism evidence="2 3">
    <name type="scientific">Cognatilysobacter lacus</name>
    <dbReference type="NCBI Taxonomy" id="1643323"/>
    <lineage>
        <taxon>Bacteria</taxon>
        <taxon>Pseudomonadati</taxon>
        <taxon>Pseudomonadota</taxon>
        <taxon>Gammaproteobacteria</taxon>
        <taxon>Lysobacterales</taxon>
        <taxon>Lysobacteraceae</taxon>
        <taxon>Cognatilysobacter</taxon>
    </lineage>
</organism>
<feature type="transmembrane region" description="Helical" evidence="1">
    <location>
        <begin position="102"/>
        <end position="124"/>
    </location>
</feature>
<dbReference type="Pfam" id="PF19853">
    <property type="entry name" value="DUF6328"/>
    <property type="match status" value="1"/>
</dbReference>
<name>A0A5D8Z6T5_9GAMM</name>
<comment type="caution">
    <text evidence="2">The sequence shown here is derived from an EMBL/GenBank/DDBJ whole genome shotgun (WGS) entry which is preliminary data.</text>
</comment>
<keyword evidence="1" id="KW-0812">Transmembrane</keyword>
<dbReference type="EMBL" id="VTRV01000070">
    <property type="protein sequence ID" value="TZF89783.1"/>
    <property type="molecule type" value="Genomic_DNA"/>
</dbReference>
<feature type="transmembrane region" description="Helical" evidence="1">
    <location>
        <begin position="59"/>
        <end position="81"/>
    </location>
</feature>
<accession>A0A5D8Z6T5</accession>
<dbReference type="Proteomes" id="UP000323164">
    <property type="component" value="Unassembled WGS sequence"/>
</dbReference>
<dbReference type="OrthoDB" id="6024366at2"/>
<feature type="transmembrane region" description="Helical" evidence="1">
    <location>
        <begin position="130"/>
        <end position="155"/>
    </location>
</feature>
<keyword evidence="1" id="KW-1133">Transmembrane helix</keyword>
<evidence type="ECO:0000313" key="3">
    <source>
        <dbReference type="Proteomes" id="UP000323164"/>
    </source>
</evidence>
<dbReference type="AlphaFoldDB" id="A0A5D8Z6T5"/>
<reference evidence="2 3" key="1">
    <citation type="submission" date="2019-08" db="EMBL/GenBank/DDBJ databases">
        <title>Draft genome sequence of Lysobacter sp. UKS-15.</title>
        <authorList>
            <person name="Im W.-T."/>
        </authorList>
    </citation>
    <scope>NUCLEOTIDE SEQUENCE [LARGE SCALE GENOMIC DNA]</scope>
    <source>
        <strain evidence="2 3">UKS-15</strain>
    </source>
</reference>
<keyword evidence="1" id="KW-0472">Membrane</keyword>
<protein>
    <submittedName>
        <fullName evidence="2">Uncharacterized protein</fullName>
    </submittedName>
</protein>
<sequence>MNTDLHPDDVETLSLAKSADYLLEECRVVIPGVQTLFGFQLAVAFTDRFDNALTHSEKLLHFGALALVGGAIALIMAPAAYHRLTSADRVTSHFLRVSTRMLLAGMPLLMLSLAMDTYLVGRIITGTRVAGWVAGVMLATFAGLWFALPLVSRVLRLDPSARR</sequence>
<proteinExistence type="predicted"/>
<dbReference type="RefSeq" id="WP_149352800.1">
    <property type="nucleotide sequence ID" value="NZ_VTRV01000070.1"/>
</dbReference>
<dbReference type="InterPro" id="IPR046291">
    <property type="entry name" value="DUF6328"/>
</dbReference>
<gene>
    <name evidence="2" type="ORF">FW784_07880</name>
</gene>
<evidence type="ECO:0000256" key="1">
    <source>
        <dbReference type="SAM" id="Phobius"/>
    </source>
</evidence>